<dbReference type="NCBIfam" id="NF009793">
    <property type="entry name" value="PRK13285.1-1"/>
    <property type="match status" value="1"/>
</dbReference>
<dbReference type="SUPFAM" id="SSF141457">
    <property type="entry name" value="BH3618-like"/>
    <property type="match status" value="1"/>
</dbReference>
<dbReference type="EMBL" id="FOOX01000001">
    <property type="protein sequence ID" value="SFF95419.1"/>
    <property type="molecule type" value="Genomic_DNA"/>
</dbReference>
<proteinExistence type="inferred from homology"/>
<dbReference type="Gene3D" id="2.30.290.10">
    <property type="entry name" value="BH3618-like"/>
    <property type="match status" value="1"/>
</dbReference>
<dbReference type="RefSeq" id="WP_238456258.1">
    <property type="nucleotide sequence ID" value="NZ_FOOX01000001.1"/>
</dbReference>
<dbReference type="Pfam" id="PF02623">
    <property type="entry name" value="FliW"/>
    <property type="match status" value="1"/>
</dbReference>
<keyword evidence="6" id="KW-0282">Flagellum</keyword>
<name>A0A1I2MXP5_9FIRM</name>
<protein>
    <recommendedName>
        <fullName evidence="5">Flagellar assembly factor FliW</fullName>
    </recommendedName>
</protein>
<comment type="similarity">
    <text evidence="5">Belongs to the FliW family.</text>
</comment>
<keyword evidence="4 5" id="KW-0143">Chaperone</keyword>
<evidence type="ECO:0000256" key="3">
    <source>
        <dbReference type="ARBA" id="ARBA00022845"/>
    </source>
</evidence>
<dbReference type="Proteomes" id="UP000199337">
    <property type="component" value="Unassembled WGS sequence"/>
</dbReference>
<keyword evidence="6" id="KW-0966">Cell projection</keyword>
<evidence type="ECO:0000313" key="7">
    <source>
        <dbReference type="Proteomes" id="UP000199337"/>
    </source>
</evidence>
<dbReference type="STRING" id="341036.SAMN05660649_00181"/>
<organism evidence="6 7">
    <name type="scientific">Desulfotruncus arcticus DSM 17038</name>
    <dbReference type="NCBI Taxonomy" id="1121424"/>
    <lineage>
        <taxon>Bacteria</taxon>
        <taxon>Bacillati</taxon>
        <taxon>Bacillota</taxon>
        <taxon>Clostridia</taxon>
        <taxon>Eubacteriales</taxon>
        <taxon>Desulfallaceae</taxon>
        <taxon>Desulfotruncus</taxon>
    </lineage>
</organism>
<dbReference type="GO" id="GO:0006417">
    <property type="term" value="P:regulation of translation"/>
    <property type="evidence" value="ECO:0007669"/>
    <property type="project" value="UniProtKB-KW"/>
</dbReference>
<evidence type="ECO:0000256" key="4">
    <source>
        <dbReference type="ARBA" id="ARBA00023186"/>
    </source>
</evidence>
<keyword evidence="3 5" id="KW-0810">Translation regulation</keyword>
<dbReference type="HAMAP" id="MF_01185">
    <property type="entry name" value="FliW"/>
    <property type="match status" value="1"/>
</dbReference>
<dbReference type="GO" id="GO:0005737">
    <property type="term" value="C:cytoplasm"/>
    <property type="evidence" value="ECO:0007669"/>
    <property type="project" value="UniProtKB-SubCell"/>
</dbReference>
<comment type="subcellular location">
    <subcellularLocation>
        <location evidence="5">Cytoplasm</location>
    </subcellularLocation>
</comment>
<comment type="function">
    <text evidence="5">Acts as an anti-CsrA protein, binds CsrA and prevents it from repressing translation of its target genes, one of which is flagellin. Binds to flagellin and participates in the assembly of the flagellum.</text>
</comment>
<evidence type="ECO:0000256" key="5">
    <source>
        <dbReference type="HAMAP-Rule" id="MF_01185"/>
    </source>
</evidence>
<dbReference type="InterPro" id="IPR003775">
    <property type="entry name" value="Flagellar_assembly_factor_FliW"/>
</dbReference>
<dbReference type="GO" id="GO:0044780">
    <property type="term" value="P:bacterial-type flagellum assembly"/>
    <property type="evidence" value="ECO:0007669"/>
    <property type="project" value="UniProtKB-UniRule"/>
</dbReference>
<comment type="subunit">
    <text evidence="5">Interacts with translational regulator CsrA and flagellin(s).</text>
</comment>
<accession>A0A1I2MXP5</accession>
<reference evidence="7" key="1">
    <citation type="submission" date="2016-10" db="EMBL/GenBank/DDBJ databases">
        <authorList>
            <person name="Varghese N."/>
            <person name="Submissions S."/>
        </authorList>
    </citation>
    <scope>NUCLEOTIDE SEQUENCE [LARGE SCALE GENOMIC DNA]</scope>
    <source>
        <strain evidence="7">DSM 17038</strain>
    </source>
</reference>
<evidence type="ECO:0000256" key="1">
    <source>
        <dbReference type="ARBA" id="ARBA00022490"/>
    </source>
</evidence>
<keyword evidence="1 5" id="KW-0963">Cytoplasm</keyword>
<dbReference type="InterPro" id="IPR024046">
    <property type="entry name" value="Flagellar_assmbl_FliW_dom_sf"/>
</dbReference>
<keyword evidence="7" id="KW-1185">Reference proteome</keyword>
<dbReference type="AlphaFoldDB" id="A0A1I2MXP5"/>
<keyword evidence="6" id="KW-0969">Cilium</keyword>
<sequence length="151" mass="16618">MMRVNTTRFGELEIDSNKIIAFPKGIPGFENLRRFFILPVAGTEDIHWLQAAEAPEVALMVIDPFKFFKDYTCDIPENDIEELELTSPEKPLVLTTITVPGGNPAGATANLVAPIIINTEQNRAKQVIMSGSPYTTKHQLFGQKTSGGEGK</sequence>
<evidence type="ECO:0000256" key="2">
    <source>
        <dbReference type="ARBA" id="ARBA00022795"/>
    </source>
</evidence>
<dbReference type="PANTHER" id="PTHR39190">
    <property type="entry name" value="FLAGELLAR ASSEMBLY FACTOR FLIW"/>
    <property type="match status" value="1"/>
</dbReference>
<gene>
    <name evidence="5" type="primary">fliW</name>
    <name evidence="6" type="ORF">SAMN05660649_00181</name>
</gene>
<keyword evidence="2 5" id="KW-1005">Bacterial flagellum biogenesis</keyword>
<evidence type="ECO:0000313" key="6">
    <source>
        <dbReference type="EMBL" id="SFF95419.1"/>
    </source>
</evidence>
<dbReference type="PANTHER" id="PTHR39190:SF1">
    <property type="entry name" value="FLAGELLAR ASSEMBLY FACTOR FLIW"/>
    <property type="match status" value="1"/>
</dbReference>